<comment type="subunit">
    <text evidence="7">Homodimer.</text>
</comment>
<dbReference type="UniPathway" id="UPA00124"/>
<evidence type="ECO:0000313" key="8">
    <source>
        <dbReference type="EMBL" id="KAA0690813.1"/>
    </source>
</evidence>
<dbReference type="SUPFAM" id="SSF51182">
    <property type="entry name" value="RmlC-like cupins"/>
    <property type="match status" value="1"/>
</dbReference>
<proteinExistence type="inferred from homology"/>
<organism evidence="8 9">
    <name type="scientific">Halopseudomonas laoshanensis</name>
    <dbReference type="NCBI Taxonomy" id="2268758"/>
    <lineage>
        <taxon>Bacteria</taxon>
        <taxon>Pseudomonadati</taxon>
        <taxon>Pseudomonadota</taxon>
        <taxon>Gammaproteobacteria</taxon>
        <taxon>Pseudomonadales</taxon>
        <taxon>Pseudomonadaceae</taxon>
        <taxon>Halopseudomonas</taxon>
    </lineage>
</organism>
<comment type="caution">
    <text evidence="8">The sequence shown here is derived from an EMBL/GenBank/DDBJ whole genome shotgun (WGS) entry which is preliminary data.</text>
</comment>
<dbReference type="RefSeq" id="WP_149334276.1">
    <property type="nucleotide sequence ID" value="NZ_QOVF01000009.1"/>
</dbReference>
<keyword evidence="9" id="KW-1185">Reference proteome</keyword>
<dbReference type="GO" id="GO:0000271">
    <property type="term" value="P:polysaccharide biosynthetic process"/>
    <property type="evidence" value="ECO:0007669"/>
    <property type="project" value="TreeGrafter"/>
</dbReference>
<evidence type="ECO:0000256" key="7">
    <source>
        <dbReference type="RuleBase" id="RU364069"/>
    </source>
</evidence>
<evidence type="ECO:0000256" key="3">
    <source>
        <dbReference type="ARBA" id="ARBA00012098"/>
    </source>
</evidence>
<evidence type="ECO:0000256" key="2">
    <source>
        <dbReference type="ARBA" id="ARBA00001997"/>
    </source>
</evidence>
<comment type="similarity">
    <text evidence="7">Belongs to the dTDP-4-dehydrorhamnose 3,5-epimerase family.</text>
</comment>
<dbReference type="EC" id="5.1.3.13" evidence="3 7"/>
<feature type="active site" description="Proton donor" evidence="5">
    <location>
        <position position="132"/>
    </location>
</feature>
<reference evidence="8 9" key="1">
    <citation type="submission" date="2018-07" db="EMBL/GenBank/DDBJ databases">
        <title>Pseudomonas laoshanensis sp. nov., isolated from soil.</title>
        <authorList>
            <person name="Sun J."/>
            <person name="Yu L."/>
            <person name="Wang M."/>
            <person name="Zhang C."/>
        </authorList>
    </citation>
    <scope>NUCLEOTIDE SEQUENCE [LARGE SCALE GENOMIC DNA]</scope>
    <source>
        <strain evidence="8 9">Y22</strain>
    </source>
</reference>
<dbReference type="CDD" id="cd00438">
    <property type="entry name" value="cupin_RmlC"/>
    <property type="match status" value="1"/>
</dbReference>
<dbReference type="InterPro" id="IPR000888">
    <property type="entry name" value="RmlC-like"/>
</dbReference>
<feature type="active site" description="Proton acceptor" evidence="5">
    <location>
        <position position="62"/>
    </location>
</feature>
<dbReference type="NCBIfam" id="TIGR01221">
    <property type="entry name" value="rmlC"/>
    <property type="match status" value="1"/>
</dbReference>
<protein>
    <recommendedName>
        <fullName evidence="4 7">dTDP-4-dehydrorhamnose 3,5-epimerase</fullName>
        <ecNumber evidence="3 7">5.1.3.13</ecNumber>
    </recommendedName>
    <alternativeName>
        <fullName evidence="7">Thymidine diphospho-4-keto-rhamnose 3,5-epimerase</fullName>
    </alternativeName>
</protein>
<dbReference type="InterPro" id="IPR011051">
    <property type="entry name" value="RmlC_Cupin_sf"/>
</dbReference>
<comment type="function">
    <text evidence="2 7">Catalyzes the epimerization of the C3' and C5'positions of dTDP-6-deoxy-D-xylo-4-hexulose, forming dTDP-6-deoxy-L-lyxo-4-hexulose.</text>
</comment>
<comment type="pathway">
    <text evidence="7">Carbohydrate biosynthesis; dTDP-L-rhamnose biosynthesis.</text>
</comment>
<dbReference type="GO" id="GO:0005829">
    <property type="term" value="C:cytosol"/>
    <property type="evidence" value="ECO:0007669"/>
    <property type="project" value="TreeGrafter"/>
</dbReference>
<sequence>MKFTPQAIPDVILFEPKVHGDQRGYFAETFRQDVFDQAAGYKVEFIQDNESSSSRGVLRGLHFQLAPHAQSKLVRVIKGAVLDVAVDIRQGSPTFGQHVAVELTEENKHQLFVPRGFAHGFVVLSEQAIFAYKVDNYYSPECDRGLAWNDPDLNIDWQVPEQDIKLSDKDARQPTLATLGNMFEHGVNYYA</sequence>
<dbReference type="Gene3D" id="2.60.120.10">
    <property type="entry name" value="Jelly Rolls"/>
    <property type="match status" value="1"/>
</dbReference>
<accession>A0A7V7KUQ2</accession>
<name>A0A7V7KUQ2_9GAMM</name>
<keyword evidence="7 8" id="KW-0413">Isomerase</keyword>
<dbReference type="OrthoDB" id="9800680at2"/>
<dbReference type="AlphaFoldDB" id="A0A7V7KUQ2"/>
<dbReference type="Proteomes" id="UP000463138">
    <property type="component" value="Unassembled WGS sequence"/>
</dbReference>
<comment type="catalytic activity">
    <reaction evidence="1 7">
        <text>dTDP-4-dehydro-6-deoxy-alpha-D-glucose = dTDP-4-dehydro-beta-L-rhamnose</text>
        <dbReference type="Rhea" id="RHEA:16969"/>
        <dbReference type="ChEBI" id="CHEBI:57649"/>
        <dbReference type="ChEBI" id="CHEBI:62830"/>
        <dbReference type="EC" id="5.1.3.13"/>
    </reaction>
</comment>
<evidence type="ECO:0000256" key="4">
    <source>
        <dbReference type="ARBA" id="ARBA00019595"/>
    </source>
</evidence>
<dbReference type="GO" id="GO:0008830">
    <property type="term" value="F:dTDP-4-dehydrorhamnose 3,5-epimerase activity"/>
    <property type="evidence" value="ECO:0007669"/>
    <property type="project" value="UniProtKB-UniRule"/>
</dbReference>
<dbReference type="PANTHER" id="PTHR21047">
    <property type="entry name" value="DTDP-6-DEOXY-D-GLUCOSE-3,5 EPIMERASE"/>
    <property type="match status" value="1"/>
</dbReference>
<evidence type="ECO:0000313" key="9">
    <source>
        <dbReference type="Proteomes" id="UP000463138"/>
    </source>
</evidence>
<evidence type="ECO:0000256" key="5">
    <source>
        <dbReference type="PIRSR" id="PIRSR600888-1"/>
    </source>
</evidence>
<evidence type="ECO:0000256" key="6">
    <source>
        <dbReference type="PIRSR" id="PIRSR600888-3"/>
    </source>
</evidence>
<feature type="site" description="Participates in a stacking interaction with the thymidine ring of dTDP-4-oxo-6-deoxyglucose" evidence="6">
    <location>
        <position position="138"/>
    </location>
</feature>
<gene>
    <name evidence="8" type="primary">rfbC</name>
    <name evidence="8" type="ORF">DT594_17475</name>
</gene>
<evidence type="ECO:0000256" key="1">
    <source>
        <dbReference type="ARBA" id="ARBA00001298"/>
    </source>
</evidence>
<dbReference type="InterPro" id="IPR014710">
    <property type="entry name" value="RmlC-like_jellyroll"/>
</dbReference>
<dbReference type="GO" id="GO:0019305">
    <property type="term" value="P:dTDP-rhamnose biosynthetic process"/>
    <property type="evidence" value="ECO:0007669"/>
    <property type="project" value="UniProtKB-UniRule"/>
</dbReference>
<dbReference type="PANTHER" id="PTHR21047:SF2">
    <property type="entry name" value="THYMIDINE DIPHOSPHO-4-KETO-RHAMNOSE 3,5-EPIMERASE"/>
    <property type="match status" value="1"/>
</dbReference>
<dbReference type="Pfam" id="PF00908">
    <property type="entry name" value="dTDP_sugar_isom"/>
    <property type="match status" value="1"/>
</dbReference>
<dbReference type="EMBL" id="QOVF01000009">
    <property type="protein sequence ID" value="KAA0690813.1"/>
    <property type="molecule type" value="Genomic_DNA"/>
</dbReference>